<evidence type="ECO:0000256" key="3">
    <source>
        <dbReference type="ARBA" id="ARBA00023180"/>
    </source>
</evidence>
<dbReference type="Pfam" id="PF21365">
    <property type="entry name" value="Glyco_hydro_31_3rd"/>
    <property type="match status" value="1"/>
</dbReference>
<name>A0A4Q1BL30_TREME</name>
<feature type="domain" description="Glycoside hydrolase family 31 N-terminal" evidence="9">
    <location>
        <begin position="132"/>
        <end position="218"/>
    </location>
</feature>
<dbReference type="InterPro" id="IPR013780">
    <property type="entry name" value="Glyco_hydro_b"/>
</dbReference>
<keyword evidence="2 6" id="KW-0378">Hydrolase</keyword>
<evidence type="ECO:0000259" key="8">
    <source>
        <dbReference type="Pfam" id="PF01055"/>
    </source>
</evidence>
<dbReference type="SUPFAM" id="SSF74650">
    <property type="entry name" value="Galactose mutarotase-like"/>
    <property type="match status" value="1"/>
</dbReference>
<feature type="region of interest" description="Disordered" evidence="7">
    <location>
        <begin position="423"/>
        <end position="523"/>
    </location>
</feature>
<evidence type="ECO:0000256" key="5">
    <source>
        <dbReference type="ARBA" id="ARBA00041343"/>
    </source>
</evidence>
<dbReference type="InterPro" id="IPR000322">
    <property type="entry name" value="Glyco_hydro_31_TIM"/>
</dbReference>
<evidence type="ECO:0000256" key="6">
    <source>
        <dbReference type="RuleBase" id="RU361185"/>
    </source>
</evidence>
<dbReference type="OrthoDB" id="5839090at2759"/>
<dbReference type="AlphaFoldDB" id="A0A4Q1BL30"/>
<dbReference type="Proteomes" id="UP000289152">
    <property type="component" value="Unassembled WGS sequence"/>
</dbReference>
<keyword evidence="3" id="KW-0325">Glycoprotein</keyword>
<dbReference type="Gene3D" id="3.20.20.80">
    <property type="entry name" value="Glycosidases"/>
    <property type="match status" value="2"/>
</dbReference>
<feature type="compositionally biased region" description="Basic and acidic residues" evidence="7">
    <location>
        <begin position="428"/>
        <end position="437"/>
    </location>
</feature>
<dbReference type="Pfam" id="PF01055">
    <property type="entry name" value="Glyco_hydro_31_2nd"/>
    <property type="match status" value="1"/>
</dbReference>
<dbReference type="CDD" id="cd14752">
    <property type="entry name" value="GH31_N"/>
    <property type="match status" value="1"/>
</dbReference>
<dbReference type="InterPro" id="IPR025887">
    <property type="entry name" value="Glyco_hydro_31_N_dom"/>
</dbReference>
<dbReference type="InterPro" id="IPR017853">
    <property type="entry name" value="GH"/>
</dbReference>
<feature type="compositionally biased region" description="Low complexity" evidence="7">
    <location>
        <begin position="443"/>
        <end position="464"/>
    </location>
</feature>
<keyword evidence="12" id="KW-1185">Reference proteome</keyword>
<dbReference type="Gene3D" id="2.60.40.1760">
    <property type="entry name" value="glycosyl hydrolase (family 31)"/>
    <property type="match status" value="1"/>
</dbReference>
<feature type="compositionally biased region" description="Polar residues" evidence="7">
    <location>
        <begin position="484"/>
        <end position="493"/>
    </location>
</feature>
<feature type="compositionally biased region" description="Basic residues" evidence="7">
    <location>
        <begin position="496"/>
        <end position="513"/>
    </location>
</feature>
<dbReference type="InterPro" id="IPR011013">
    <property type="entry name" value="Gal_mutarotase_sf_dom"/>
</dbReference>
<comment type="similarity">
    <text evidence="1 6">Belongs to the glycosyl hydrolase 31 family.</text>
</comment>
<gene>
    <name evidence="11" type="ORF">M231_04289</name>
</gene>
<dbReference type="STRING" id="5217.A0A4Q1BL30"/>
<evidence type="ECO:0000256" key="2">
    <source>
        <dbReference type="ARBA" id="ARBA00022801"/>
    </source>
</evidence>
<dbReference type="GO" id="GO:0005975">
    <property type="term" value="P:carbohydrate metabolic process"/>
    <property type="evidence" value="ECO:0007669"/>
    <property type="project" value="InterPro"/>
</dbReference>
<dbReference type="SUPFAM" id="SSF51011">
    <property type="entry name" value="Glycosyl hydrolase domain"/>
    <property type="match status" value="1"/>
</dbReference>
<evidence type="ECO:0000256" key="4">
    <source>
        <dbReference type="ARBA" id="ARBA00023295"/>
    </source>
</evidence>
<evidence type="ECO:0000259" key="9">
    <source>
        <dbReference type="Pfam" id="PF13802"/>
    </source>
</evidence>
<protein>
    <recommendedName>
        <fullName evidence="5">Maltase</fullName>
    </recommendedName>
</protein>
<keyword evidence="4 6" id="KW-0326">Glycosidase</keyword>
<proteinExistence type="inferred from homology"/>
<dbReference type="InterPro" id="IPR048395">
    <property type="entry name" value="Glyco_hydro_31_C"/>
</dbReference>
<sequence>MPNRFTEDVLKCPGYILLDVKPAPHGLHANLSLAGSPGKAYGHDIEELVLLVEYQTADRLHVHIYDAAEQQYQIPTDLFPRPPTFPIDSHLADDHVPSKLKFHHTPIGELFAFWITRGDDPEPIFDTHSTISSHSLIYEDQYLQMSTSLPTNANIYGLGEVVSSSGFRRDPNGTIATMWNRDSGGTPIDENLYGSHPFYLEVRPTGSHGVFMLNSHGMDVILRPGVLQYRIIGGTLDLYFLAGPTAIQVVEQYSHVVGQPSKIPFWALGFHLSRWGWKSVKEIEGVMEKMEEKGVPLDVVWSDLDHMDRYRNFTVKQEYQDLLKFTKALHESKRYYVPIVDAGFGISGEGDGYDTYDHGHRKGVFIKNAEEEEFIGEVWPGKTVFPDWTNPSTTQWWQSSFDNFRQACEYDGIWLDMNEPASFTDAPTKADPREKLKSRGRSSSRSVSPDKSLVSSSIPRPSSPCKIRTISPTKERSPSPIKGAQSSNTAPSSTEKHKKSMTQRLGRLVHRRKEGKESKGEHGLLDRLKKEPKEEHSLLDLPPYAIHQALKDLGSMTVGPTCLNADGSRHYNTHNLYGFHESVLTSKVLEKQIPGKRQFILSRSTFAGSGRVAAHWLGDNDSTWRSMRESVQGVLQFQLFQIPMVGPDICGFHGDATEELCDRWMQLGAFYPFFRNHNHIDAQGQEPYRWPSVAAASRKAILARYSLLPYWESLFSNASDHGSPIIRPLFFHFPNPKLLDVDAQFMLGPSILVTPVFERGATTVRGYFPKEGAPWRCLWTQQEVKTDEHDMTTLSAPLGHINVHIRAGTILMVYDKPRQTITTTREKSDFGLIINLDKRGEASGEVILDDGLSLNSQRTTMRFKFINGELSINSEGEYTVPNRIRRVTLLGSHDKPRDVLVLGDGQEVGRLDRS</sequence>
<dbReference type="GO" id="GO:0030246">
    <property type="term" value="F:carbohydrate binding"/>
    <property type="evidence" value="ECO:0007669"/>
    <property type="project" value="InterPro"/>
</dbReference>
<dbReference type="CDD" id="cd06602">
    <property type="entry name" value="GH31_MGAM_SI_GAA"/>
    <property type="match status" value="1"/>
</dbReference>
<evidence type="ECO:0000256" key="7">
    <source>
        <dbReference type="SAM" id="MobiDB-lite"/>
    </source>
</evidence>
<dbReference type="EMBL" id="SDIL01000048">
    <property type="protein sequence ID" value="RXK38380.1"/>
    <property type="molecule type" value="Genomic_DNA"/>
</dbReference>
<dbReference type="InParanoid" id="A0A4Q1BL30"/>
<comment type="caution">
    <text evidence="11">The sequence shown here is derived from an EMBL/GenBank/DDBJ whole genome shotgun (WGS) entry which is preliminary data.</text>
</comment>
<evidence type="ECO:0000256" key="1">
    <source>
        <dbReference type="ARBA" id="ARBA00007806"/>
    </source>
</evidence>
<dbReference type="InterPro" id="IPR030458">
    <property type="entry name" value="Glyco_hydro_31_AS"/>
</dbReference>
<dbReference type="SUPFAM" id="SSF51445">
    <property type="entry name" value="(Trans)glycosidases"/>
    <property type="match status" value="1"/>
</dbReference>
<dbReference type="GO" id="GO:0004553">
    <property type="term" value="F:hydrolase activity, hydrolyzing O-glycosyl compounds"/>
    <property type="evidence" value="ECO:0007669"/>
    <property type="project" value="InterPro"/>
</dbReference>
<dbReference type="PANTHER" id="PTHR22762">
    <property type="entry name" value="ALPHA-GLUCOSIDASE"/>
    <property type="match status" value="1"/>
</dbReference>
<evidence type="ECO:0000313" key="12">
    <source>
        <dbReference type="Proteomes" id="UP000289152"/>
    </source>
</evidence>
<feature type="compositionally biased region" description="Basic and acidic residues" evidence="7">
    <location>
        <begin position="514"/>
        <end position="523"/>
    </location>
</feature>
<accession>A0A4Q1BL30</accession>
<organism evidence="11 12">
    <name type="scientific">Tremella mesenterica</name>
    <name type="common">Jelly fungus</name>
    <dbReference type="NCBI Taxonomy" id="5217"/>
    <lineage>
        <taxon>Eukaryota</taxon>
        <taxon>Fungi</taxon>
        <taxon>Dikarya</taxon>
        <taxon>Basidiomycota</taxon>
        <taxon>Agaricomycotina</taxon>
        <taxon>Tremellomycetes</taxon>
        <taxon>Tremellales</taxon>
        <taxon>Tremellaceae</taxon>
        <taxon>Tremella</taxon>
    </lineage>
</organism>
<feature type="domain" description="Glycosyl hydrolase family 31 C-terminal" evidence="10">
    <location>
        <begin position="722"/>
        <end position="811"/>
    </location>
</feature>
<feature type="domain" description="Glycoside hydrolase family 31 TIM barrel" evidence="8">
    <location>
        <begin position="262"/>
        <end position="713"/>
    </location>
</feature>
<dbReference type="Pfam" id="PF13802">
    <property type="entry name" value="Gal_mutarotas_2"/>
    <property type="match status" value="1"/>
</dbReference>
<evidence type="ECO:0000259" key="10">
    <source>
        <dbReference type="Pfam" id="PF21365"/>
    </source>
</evidence>
<dbReference type="FunCoup" id="A0A4Q1BL30">
    <property type="interactions" value="29"/>
</dbReference>
<reference evidence="11 12" key="1">
    <citation type="submission" date="2016-06" db="EMBL/GenBank/DDBJ databases">
        <title>Evolution of pathogenesis and genome organization in the Tremellales.</title>
        <authorList>
            <person name="Cuomo C."/>
            <person name="Litvintseva A."/>
            <person name="Heitman J."/>
            <person name="Chen Y."/>
            <person name="Sun S."/>
            <person name="Springer D."/>
            <person name="Dromer F."/>
            <person name="Young S."/>
            <person name="Zeng Q."/>
            <person name="Chapman S."/>
            <person name="Gujja S."/>
            <person name="Saif S."/>
            <person name="Birren B."/>
        </authorList>
    </citation>
    <scope>NUCLEOTIDE SEQUENCE [LARGE SCALE GENOMIC DNA]</scope>
    <source>
        <strain evidence="11 12">ATCC 28783</strain>
    </source>
</reference>
<dbReference type="VEuPathDB" id="FungiDB:TREMEDRAFT_24338"/>
<dbReference type="Gene3D" id="2.60.40.1180">
    <property type="entry name" value="Golgi alpha-mannosidase II"/>
    <property type="match status" value="2"/>
</dbReference>
<dbReference type="PROSITE" id="PS00129">
    <property type="entry name" value="GLYCOSYL_HYDROL_F31_1"/>
    <property type="match status" value="1"/>
</dbReference>
<dbReference type="PANTHER" id="PTHR22762:SF133">
    <property type="entry name" value="P-TYPE DOMAIN-CONTAINING PROTEIN"/>
    <property type="match status" value="1"/>
</dbReference>
<evidence type="ECO:0000313" key="11">
    <source>
        <dbReference type="EMBL" id="RXK38380.1"/>
    </source>
</evidence>